<feature type="transmembrane region" description="Helical" evidence="24">
    <location>
        <begin position="135"/>
        <end position="159"/>
    </location>
</feature>
<feature type="transmembrane region" description="Helical" evidence="24">
    <location>
        <begin position="215"/>
        <end position="236"/>
    </location>
</feature>
<keyword evidence="9" id="KW-0444">Lipid biosynthesis</keyword>
<evidence type="ECO:0000256" key="16">
    <source>
        <dbReference type="ARBA" id="ARBA00023209"/>
    </source>
</evidence>
<evidence type="ECO:0000313" key="26">
    <source>
        <dbReference type="Proteomes" id="UP000266091"/>
    </source>
</evidence>
<evidence type="ECO:0000256" key="13">
    <source>
        <dbReference type="ARBA" id="ARBA00022989"/>
    </source>
</evidence>
<evidence type="ECO:0000256" key="21">
    <source>
        <dbReference type="ARBA" id="ARBA00032396"/>
    </source>
</evidence>
<feature type="transmembrane region" description="Helical" evidence="24">
    <location>
        <begin position="76"/>
        <end position="96"/>
    </location>
</feature>
<reference evidence="25 26" key="1">
    <citation type="journal article" date="2018" name="Int. J. Syst. Evol. Microbiol.">
        <title>Mesosutterella multiformis gen. nov., sp. nov., a member of the family Sutterellaceae and Sutterella megalosphaeroides sp. nov., isolated from human faeces.</title>
        <authorList>
            <person name="Sakamoto M."/>
            <person name="Ikeyama N."/>
            <person name="Kunihiro T."/>
            <person name="Iino T."/>
            <person name="Yuki M."/>
            <person name="Ohkuma M."/>
        </authorList>
    </citation>
    <scope>NUCLEOTIDE SEQUENCE [LARGE SCALE GENOMIC DNA]</scope>
    <source>
        <strain evidence="25 26">4NBBH2</strain>
    </source>
</reference>
<dbReference type="AlphaFoldDB" id="A0A388SC09"/>
<feature type="transmembrane region" description="Helical" evidence="24">
    <location>
        <begin position="6"/>
        <end position="39"/>
    </location>
</feature>
<keyword evidence="10 25" id="KW-0808">Transferase</keyword>
<accession>A0A401LNI4</accession>
<evidence type="ECO:0000256" key="7">
    <source>
        <dbReference type="ARBA" id="ARBA00019373"/>
    </source>
</evidence>
<proteinExistence type="inferred from homology"/>
<evidence type="ECO:0000256" key="23">
    <source>
        <dbReference type="ARBA" id="ARBA00033406"/>
    </source>
</evidence>
<gene>
    <name evidence="25" type="primary">cdsA</name>
    <name evidence="25" type="ORF">MESMUL_12020</name>
</gene>
<feature type="transmembrane region" description="Helical" evidence="24">
    <location>
        <begin position="51"/>
        <end position="70"/>
    </location>
</feature>
<comment type="pathway">
    <text evidence="4">Lipid metabolism.</text>
</comment>
<evidence type="ECO:0000256" key="1">
    <source>
        <dbReference type="ARBA" id="ARBA00001698"/>
    </source>
</evidence>
<dbReference type="Proteomes" id="UP000266091">
    <property type="component" value="Unassembled WGS sequence"/>
</dbReference>
<comment type="catalytic activity">
    <reaction evidence="1">
        <text>a 1,2-diacyl-sn-glycero-3-phosphate + CTP + H(+) = a CDP-1,2-diacyl-sn-glycerol + diphosphate</text>
        <dbReference type="Rhea" id="RHEA:16229"/>
        <dbReference type="ChEBI" id="CHEBI:15378"/>
        <dbReference type="ChEBI" id="CHEBI:33019"/>
        <dbReference type="ChEBI" id="CHEBI:37563"/>
        <dbReference type="ChEBI" id="CHEBI:58332"/>
        <dbReference type="ChEBI" id="CHEBI:58608"/>
        <dbReference type="EC" id="2.7.7.41"/>
    </reaction>
</comment>
<sequence>MLKQRVITAIILLIVLVGSIYLSPLAFAAVMTFAVAAAIWEWLRMLGVKAALPVAAVMGIVLYALWVMGFRLRPQALLALTAADAAVWFLLTVGLFRDRNTGFRLPVAAQGAMAVLMLPLAWYSILWLFEIGSWQMVISVLAIVWSADICAYFCGRFFGGKIFGDMKMAPAISPKKTWEGALGAYILGLCVLFAIGIACAGRADVFQSVLITETGFLTAVVVTLLLTLFSMAGDLLESAAKRQAGIKDSSNLLPGHGGWFDRLDSCVPVMPAVVLIILLTTIS</sequence>
<dbReference type="GO" id="GO:0004605">
    <property type="term" value="F:phosphatidate cytidylyltransferase activity"/>
    <property type="evidence" value="ECO:0007669"/>
    <property type="project" value="UniProtKB-EC"/>
</dbReference>
<comment type="similarity">
    <text evidence="5">Belongs to the CDS family.</text>
</comment>
<comment type="subcellular location">
    <subcellularLocation>
        <location evidence="2">Cell membrane</location>
        <topology evidence="2">Multi-pass membrane protein</topology>
    </subcellularLocation>
</comment>
<evidence type="ECO:0000256" key="12">
    <source>
        <dbReference type="ARBA" id="ARBA00022695"/>
    </source>
</evidence>
<dbReference type="EMBL" id="BGZJ01000001">
    <property type="protein sequence ID" value="GBO93848.1"/>
    <property type="molecule type" value="Genomic_DNA"/>
</dbReference>
<evidence type="ECO:0000256" key="17">
    <source>
        <dbReference type="ARBA" id="ARBA00023264"/>
    </source>
</evidence>
<dbReference type="Pfam" id="PF01148">
    <property type="entry name" value="CTP_transf_1"/>
    <property type="match status" value="1"/>
</dbReference>
<evidence type="ECO:0000256" key="6">
    <source>
        <dbReference type="ARBA" id="ARBA00012487"/>
    </source>
</evidence>
<dbReference type="RefSeq" id="WP_116270144.1">
    <property type="nucleotide sequence ID" value="NZ_BGZJ01000001.1"/>
</dbReference>
<feature type="transmembrane region" description="Helical" evidence="24">
    <location>
        <begin position="180"/>
        <end position="203"/>
    </location>
</feature>
<evidence type="ECO:0000256" key="15">
    <source>
        <dbReference type="ARBA" id="ARBA00023136"/>
    </source>
</evidence>
<dbReference type="GO" id="GO:0016024">
    <property type="term" value="P:CDP-diacylglycerol biosynthetic process"/>
    <property type="evidence" value="ECO:0007669"/>
    <property type="project" value="TreeGrafter"/>
</dbReference>
<organism evidence="25 26">
    <name type="scientific">Mesosutterella multiformis</name>
    <dbReference type="NCBI Taxonomy" id="2259133"/>
    <lineage>
        <taxon>Bacteria</taxon>
        <taxon>Pseudomonadati</taxon>
        <taxon>Pseudomonadota</taxon>
        <taxon>Betaproteobacteria</taxon>
        <taxon>Burkholderiales</taxon>
        <taxon>Sutterellaceae</taxon>
        <taxon>Mesosutterella</taxon>
    </lineage>
</organism>
<evidence type="ECO:0000256" key="18">
    <source>
        <dbReference type="ARBA" id="ARBA00029893"/>
    </source>
</evidence>
<keyword evidence="26" id="KW-1185">Reference proteome</keyword>
<dbReference type="OrthoDB" id="9799199at2"/>
<feature type="transmembrane region" description="Helical" evidence="24">
    <location>
        <begin position="108"/>
        <end position="129"/>
    </location>
</feature>
<keyword evidence="12 25" id="KW-0548">Nucleotidyltransferase</keyword>
<comment type="pathway">
    <text evidence="3">Phospholipid metabolism; CDP-diacylglycerol biosynthesis; CDP-diacylglycerol from sn-glycerol 3-phosphate: step 3/3.</text>
</comment>
<evidence type="ECO:0000313" key="25">
    <source>
        <dbReference type="EMBL" id="GBO93848.1"/>
    </source>
</evidence>
<protein>
    <recommendedName>
        <fullName evidence="7">Phosphatidate cytidylyltransferase</fullName>
        <ecNumber evidence="6">2.7.7.41</ecNumber>
    </recommendedName>
    <alternativeName>
        <fullName evidence="20">CDP-DAG synthase</fullName>
    </alternativeName>
    <alternativeName>
        <fullName evidence="22">CDP-DG synthase</fullName>
    </alternativeName>
    <alternativeName>
        <fullName evidence="18">CDP-diacylglycerol synthase</fullName>
    </alternativeName>
    <alternativeName>
        <fullName evidence="21">CDP-diglyceride pyrophosphorylase</fullName>
    </alternativeName>
    <alternativeName>
        <fullName evidence="23">CDP-diglyceride synthase</fullName>
    </alternativeName>
    <alternativeName>
        <fullName evidence="19">CTP:phosphatidate cytidylyltransferase</fullName>
    </alternativeName>
</protein>
<keyword evidence="17" id="KW-1208">Phospholipid metabolism</keyword>
<keyword evidence="13 24" id="KW-1133">Transmembrane helix</keyword>
<evidence type="ECO:0000256" key="22">
    <source>
        <dbReference type="ARBA" id="ARBA00032743"/>
    </source>
</evidence>
<evidence type="ECO:0000256" key="3">
    <source>
        <dbReference type="ARBA" id="ARBA00005119"/>
    </source>
</evidence>
<evidence type="ECO:0000256" key="20">
    <source>
        <dbReference type="ARBA" id="ARBA00032253"/>
    </source>
</evidence>
<keyword evidence="8" id="KW-1003">Cell membrane</keyword>
<evidence type="ECO:0000256" key="8">
    <source>
        <dbReference type="ARBA" id="ARBA00022475"/>
    </source>
</evidence>
<dbReference type="PANTHER" id="PTHR46382">
    <property type="entry name" value="PHOSPHATIDATE CYTIDYLYLTRANSFERASE"/>
    <property type="match status" value="1"/>
</dbReference>
<evidence type="ECO:0000256" key="9">
    <source>
        <dbReference type="ARBA" id="ARBA00022516"/>
    </source>
</evidence>
<dbReference type="PANTHER" id="PTHR46382:SF1">
    <property type="entry name" value="PHOSPHATIDATE CYTIDYLYLTRANSFERASE"/>
    <property type="match status" value="1"/>
</dbReference>
<evidence type="ECO:0000256" key="4">
    <source>
        <dbReference type="ARBA" id="ARBA00005189"/>
    </source>
</evidence>
<evidence type="ECO:0000256" key="10">
    <source>
        <dbReference type="ARBA" id="ARBA00022679"/>
    </source>
</evidence>
<keyword evidence="11 24" id="KW-0812">Transmembrane</keyword>
<evidence type="ECO:0000256" key="5">
    <source>
        <dbReference type="ARBA" id="ARBA00010185"/>
    </source>
</evidence>
<comment type="caution">
    <text evidence="25">The sequence shown here is derived from an EMBL/GenBank/DDBJ whole genome shotgun (WGS) entry which is preliminary data.</text>
</comment>
<evidence type="ECO:0000256" key="14">
    <source>
        <dbReference type="ARBA" id="ARBA00023098"/>
    </source>
</evidence>
<keyword evidence="16" id="KW-0594">Phospholipid biosynthesis</keyword>
<evidence type="ECO:0000256" key="19">
    <source>
        <dbReference type="ARBA" id="ARBA00031825"/>
    </source>
</evidence>
<keyword evidence="15 24" id="KW-0472">Membrane</keyword>
<evidence type="ECO:0000256" key="11">
    <source>
        <dbReference type="ARBA" id="ARBA00022692"/>
    </source>
</evidence>
<accession>A0A388SC09</accession>
<name>A0A388SC09_9BURK</name>
<evidence type="ECO:0000256" key="2">
    <source>
        <dbReference type="ARBA" id="ARBA00004651"/>
    </source>
</evidence>
<keyword evidence="14" id="KW-0443">Lipid metabolism</keyword>
<evidence type="ECO:0000256" key="24">
    <source>
        <dbReference type="SAM" id="Phobius"/>
    </source>
</evidence>
<dbReference type="EC" id="2.7.7.41" evidence="6"/>
<dbReference type="GO" id="GO:0005886">
    <property type="term" value="C:plasma membrane"/>
    <property type="evidence" value="ECO:0007669"/>
    <property type="project" value="UniProtKB-SubCell"/>
</dbReference>